<comment type="caution">
    <text evidence="1">The sequence shown here is derived from an EMBL/GenBank/DDBJ whole genome shotgun (WGS) entry which is preliminary data.</text>
</comment>
<dbReference type="Proteomes" id="UP001162162">
    <property type="component" value="Unassembled WGS sequence"/>
</dbReference>
<gene>
    <name evidence="1" type="ORF">NQ318_007842</name>
</gene>
<dbReference type="AlphaFoldDB" id="A0AAV8Z2H5"/>
<accession>A0AAV8Z2H5</accession>
<keyword evidence="2" id="KW-1185">Reference proteome</keyword>
<organism evidence="1 2">
    <name type="scientific">Aromia moschata</name>
    <dbReference type="NCBI Taxonomy" id="1265417"/>
    <lineage>
        <taxon>Eukaryota</taxon>
        <taxon>Metazoa</taxon>
        <taxon>Ecdysozoa</taxon>
        <taxon>Arthropoda</taxon>
        <taxon>Hexapoda</taxon>
        <taxon>Insecta</taxon>
        <taxon>Pterygota</taxon>
        <taxon>Neoptera</taxon>
        <taxon>Endopterygota</taxon>
        <taxon>Coleoptera</taxon>
        <taxon>Polyphaga</taxon>
        <taxon>Cucujiformia</taxon>
        <taxon>Chrysomeloidea</taxon>
        <taxon>Cerambycidae</taxon>
        <taxon>Cerambycinae</taxon>
        <taxon>Callichromatini</taxon>
        <taxon>Aromia</taxon>
    </lineage>
</organism>
<name>A0AAV8Z2H5_9CUCU</name>
<sequence length="215" mass="24878">MGHVRKVPSKRQAVVDDDTKLNLLLALEENPITSARQLARDIYFCTYQDMHIKALFAWKVMSKTDLSWRDLGEYGLQRDPNISQNYVVGTRIYCPCIPTPLSRAGTEDVLIEFLHKTASYSDVDRNINQTLYIILQNPKIPKGTKGQNTPTNNYTLLMYDDTNTNEVRGNTEYGIITDYDGCRAVCRDIAYRRSYPYFVSQEKYNFNFIFLQTVK</sequence>
<reference evidence="1" key="1">
    <citation type="journal article" date="2023" name="Insect Mol. Biol.">
        <title>Genome sequencing provides insights into the evolution of gene families encoding plant cell wall-degrading enzymes in longhorned beetles.</title>
        <authorList>
            <person name="Shin N.R."/>
            <person name="Okamura Y."/>
            <person name="Kirsch R."/>
            <person name="Pauchet Y."/>
        </authorList>
    </citation>
    <scope>NUCLEOTIDE SEQUENCE</scope>
    <source>
        <strain evidence="1">AMC_N1</strain>
    </source>
</reference>
<dbReference type="EMBL" id="JAPWTK010000024">
    <property type="protein sequence ID" value="KAJ8957278.1"/>
    <property type="molecule type" value="Genomic_DNA"/>
</dbReference>
<proteinExistence type="predicted"/>
<evidence type="ECO:0000313" key="2">
    <source>
        <dbReference type="Proteomes" id="UP001162162"/>
    </source>
</evidence>
<evidence type="ECO:0000313" key="1">
    <source>
        <dbReference type="EMBL" id="KAJ8957278.1"/>
    </source>
</evidence>
<protein>
    <submittedName>
        <fullName evidence="1">Uncharacterized protein</fullName>
    </submittedName>
</protein>